<dbReference type="InterPro" id="IPR029063">
    <property type="entry name" value="SAM-dependent_MTases_sf"/>
</dbReference>
<name>A0A1K1PVP0_RUMFL</name>
<evidence type="ECO:0008006" key="3">
    <source>
        <dbReference type="Google" id="ProtNLM"/>
    </source>
</evidence>
<dbReference type="Gene3D" id="3.40.50.150">
    <property type="entry name" value="Vaccinia Virus protein VP39"/>
    <property type="match status" value="1"/>
</dbReference>
<accession>A0A1K1PVP0</accession>
<reference evidence="1 2" key="1">
    <citation type="submission" date="2016-11" db="EMBL/GenBank/DDBJ databases">
        <authorList>
            <person name="Jaros S."/>
            <person name="Januszkiewicz K."/>
            <person name="Wedrychowicz H."/>
        </authorList>
    </citation>
    <scope>NUCLEOTIDE SEQUENCE [LARGE SCALE GENOMIC DNA]</scope>
    <source>
        <strain evidence="1 2">YL228</strain>
    </source>
</reference>
<proteinExistence type="predicted"/>
<dbReference type="RefSeq" id="WP_072301235.1">
    <property type="nucleotide sequence ID" value="NZ_FPIP01000011.1"/>
</dbReference>
<evidence type="ECO:0000313" key="2">
    <source>
        <dbReference type="Proteomes" id="UP000183461"/>
    </source>
</evidence>
<dbReference type="Proteomes" id="UP000183461">
    <property type="component" value="Unassembled WGS sequence"/>
</dbReference>
<gene>
    <name evidence="1" type="ORF">SAMN02910280_0182</name>
</gene>
<protein>
    <recommendedName>
        <fullName evidence="3">Methyltransferase domain-containing protein</fullName>
    </recommendedName>
</protein>
<sequence>MTNPCEEISLDDYEKHMSLDSVRQLQALDAIMKEQFAAYPVETAAVLGVAGGNGLEHIDTDKFRRVYGVDINADYLSAVSQRYPQLSEVLKCLHIDLINETEKLPQAQLLIANLLIEYIGYRAFQRAVLQTAPEYVSCVIQINTDEEQWVSESPYLRAFDRLDEVHNQMEEKALTAAMNDIGYSLILQETCPLPNGKAMVRVDFIRNRLSLKTSKS</sequence>
<dbReference type="EMBL" id="FPIP01000011">
    <property type="protein sequence ID" value="SFW51687.1"/>
    <property type="molecule type" value="Genomic_DNA"/>
</dbReference>
<evidence type="ECO:0000313" key="1">
    <source>
        <dbReference type="EMBL" id="SFW51687.1"/>
    </source>
</evidence>
<dbReference type="AlphaFoldDB" id="A0A1K1PVP0"/>
<organism evidence="1 2">
    <name type="scientific">Ruminococcus flavefaciens</name>
    <dbReference type="NCBI Taxonomy" id="1265"/>
    <lineage>
        <taxon>Bacteria</taxon>
        <taxon>Bacillati</taxon>
        <taxon>Bacillota</taxon>
        <taxon>Clostridia</taxon>
        <taxon>Eubacteriales</taxon>
        <taxon>Oscillospiraceae</taxon>
        <taxon>Ruminococcus</taxon>
    </lineage>
</organism>